<dbReference type="AlphaFoldDB" id="A0A5B8RAG2"/>
<dbReference type="CDD" id="cd01741">
    <property type="entry name" value="GATase1_1"/>
    <property type="match status" value="1"/>
</dbReference>
<evidence type="ECO:0000259" key="1">
    <source>
        <dbReference type="Pfam" id="PF00117"/>
    </source>
</evidence>
<evidence type="ECO:0000313" key="2">
    <source>
        <dbReference type="EMBL" id="QEA04392.1"/>
    </source>
</evidence>
<accession>A0A5B8RAG2</accession>
<proteinExistence type="predicted"/>
<organism evidence="2">
    <name type="scientific">uncultured organism</name>
    <dbReference type="NCBI Taxonomy" id="155900"/>
    <lineage>
        <taxon>unclassified sequences</taxon>
        <taxon>environmental samples</taxon>
    </lineage>
</organism>
<dbReference type="Gene3D" id="3.40.50.880">
    <property type="match status" value="1"/>
</dbReference>
<dbReference type="InterPro" id="IPR029062">
    <property type="entry name" value="Class_I_gatase-like"/>
</dbReference>
<dbReference type="EMBL" id="MN079083">
    <property type="protein sequence ID" value="QEA04392.1"/>
    <property type="molecule type" value="Genomic_DNA"/>
</dbReference>
<dbReference type="PANTHER" id="PTHR42695">
    <property type="entry name" value="GLUTAMINE AMIDOTRANSFERASE YLR126C-RELATED"/>
    <property type="match status" value="1"/>
</dbReference>
<dbReference type="Pfam" id="PF00117">
    <property type="entry name" value="GATase"/>
    <property type="match status" value="1"/>
</dbReference>
<gene>
    <name evidence="2" type="ORF">KBTEX_00700</name>
</gene>
<feature type="domain" description="Glutamine amidotransferase" evidence="1">
    <location>
        <begin position="17"/>
        <end position="180"/>
    </location>
</feature>
<dbReference type="SUPFAM" id="SSF52317">
    <property type="entry name" value="Class I glutamine amidotransferase-like"/>
    <property type="match status" value="1"/>
</dbReference>
<dbReference type="PROSITE" id="PS51273">
    <property type="entry name" value="GATASE_TYPE_1"/>
    <property type="match status" value="1"/>
</dbReference>
<name>A0A5B8RAG2_9ZZZZ</name>
<dbReference type="FunFam" id="3.40.50.880:FF:000033">
    <property type="entry name" value="Glutamine amidotransferase class-I"/>
    <property type="match status" value="1"/>
</dbReference>
<dbReference type="PANTHER" id="PTHR42695:SF5">
    <property type="entry name" value="GLUTAMINE AMIDOTRANSFERASE YLR126C-RELATED"/>
    <property type="match status" value="1"/>
</dbReference>
<dbReference type="InterPro" id="IPR017926">
    <property type="entry name" value="GATASE"/>
</dbReference>
<protein>
    <recommendedName>
        <fullName evidence="1">Glutamine amidotransferase domain-containing protein</fullName>
    </recommendedName>
</protein>
<dbReference type="InterPro" id="IPR044992">
    <property type="entry name" value="ChyE-like"/>
</dbReference>
<sequence length="237" mass="25044">MRAHYLQHVPFEGPERIAEWLEDAGYTVTGTPLYRTAALPAPDEVDFLVVMGGPMSVNDEVAFPWLAAEKAFVRGIIEAGTPVLGVCLGAQVIASAMGGAVGPGPEKEIGWFPIRGEGGGDRSLFRFPPSVEVFHWHGEALALPPGAVRLASSPVCPNQAFQLGRTVLGLQFHLETTPASARALVEHCGDELVPAPYVQSAADILAAPDTRYEAINALMGEVLAFLHQAAPAAAGTR</sequence>
<reference evidence="2" key="1">
    <citation type="submission" date="2019-06" db="EMBL/GenBank/DDBJ databases">
        <authorList>
            <person name="Murdoch R.W."/>
            <person name="Fathepure B."/>
        </authorList>
    </citation>
    <scope>NUCLEOTIDE SEQUENCE</scope>
</reference>